<feature type="transmembrane region" description="Helical" evidence="11">
    <location>
        <begin position="33"/>
        <end position="54"/>
    </location>
</feature>
<comment type="caution">
    <text evidence="15">The sequence shown here is derived from an EMBL/GenBank/DDBJ whole genome shotgun (WGS) entry which is preliminary data.</text>
</comment>
<keyword evidence="4 11" id="KW-0813">Transport</keyword>
<feature type="transmembrane region" description="Helical" evidence="11">
    <location>
        <begin position="264"/>
        <end position="289"/>
    </location>
</feature>
<dbReference type="Pfam" id="PF00528">
    <property type="entry name" value="BPD_transp_1"/>
    <property type="match status" value="1"/>
</dbReference>
<dbReference type="Pfam" id="PF00005">
    <property type="entry name" value="ABC_tran"/>
    <property type="match status" value="1"/>
</dbReference>
<dbReference type="GO" id="GO:0005524">
    <property type="term" value="F:ATP binding"/>
    <property type="evidence" value="ECO:0007669"/>
    <property type="project" value="UniProtKB-KW"/>
</dbReference>
<evidence type="ECO:0000256" key="4">
    <source>
        <dbReference type="ARBA" id="ARBA00022448"/>
    </source>
</evidence>
<proteinExistence type="inferred from homology"/>
<dbReference type="GO" id="GO:0016887">
    <property type="term" value="F:ATP hydrolysis activity"/>
    <property type="evidence" value="ECO:0007669"/>
    <property type="project" value="InterPro"/>
</dbReference>
<dbReference type="Gene3D" id="1.10.3720.10">
    <property type="entry name" value="MetI-like"/>
    <property type="match status" value="1"/>
</dbReference>
<feature type="transmembrane region" description="Helical" evidence="11">
    <location>
        <begin position="142"/>
        <end position="168"/>
    </location>
</feature>
<comment type="subcellular location">
    <subcellularLocation>
        <location evidence="11">Cell membrane</location>
        <topology evidence="11">Multi-pass membrane protein</topology>
    </subcellularLocation>
    <subcellularLocation>
        <location evidence="2">Cell membrane</location>
        <topology evidence="2">Peripheral membrane protein</topology>
    </subcellularLocation>
    <subcellularLocation>
        <location evidence="1">Membrane</location>
        <topology evidence="1">Multi-pass membrane protein</topology>
    </subcellularLocation>
</comment>
<evidence type="ECO:0000256" key="2">
    <source>
        <dbReference type="ARBA" id="ARBA00004202"/>
    </source>
</evidence>
<evidence type="ECO:0000313" key="14">
    <source>
        <dbReference type="EMBL" id="NYD66720.1"/>
    </source>
</evidence>
<evidence type="ECO:0000259" key="13">
    <source>
        <dbReference type="PROSITE" id="PS50928"/>
    </source>
</evidence>
<dbReference type="OrthoDB" id="3677453at2"/>
<accession>A0A4Q2ME66</accession>
<dbReference type="Pfam" id="PF12911">
    <property type="entry name" value="OppC_N"/>
    <property type="match status" value="1"/>
</dbReference>
<dbReference type="PROSITE" id="PS00211">
    <property type="entry name" value="ABC_TRANSPORTER_1"/>
    <property type="match status" value="1"/>
</dbReference>
<dbReference type="GO" id="GO:0015833">
    <property type="term" value="P:peptide transport"/>
    <property type="evidence" value="ECO:0007669"/>
    <property type="project" value="InterPro"/>
</dbReference>
<dbReference type="CDD" id="cd06261">
    <property type="entry name" value="TM_PBP2"/>
    <property type="match status" value="1"/>
</dbReference>
<evidence type="ECO:0000313" key="16">
    <source>
        <dbReference type="Proteomes" id="UP000292686"/>
    </source>
</evidence>
<evidence type="ECO:0000256" key="10">
    <source>
        <dbReference type="ARBA" id="ARBA00023136"/>
    </source>
</evidence>
<dbReference type="SUPFAM" id="SSF52540">
    <property type="entry name" value="P-loop containing nucleoside triphosphate hydrolases"/>
    <property type="match status" value="1"/>
</dbReference>
<dbReference type="InterPro" id="IPR003439">
    <property type="entry name" value="ABC_transporter-like_ATP-bd"/>
</dbReference>
<dbReference type="PANTHER" id="PTHR43297">
    <property type="entry name" value="OLIGOPEPTIDE TRANSPORT ATP-BINDING PROTEIN APPD"/>
    <property type="match status" value="1"/>
</dbReference>
<dbReference type="InterPro" id="IPR000515">
    <property type="entry name" value="MetI-like"/>
</dbReference>
<evidence type="ECO:0000256" key="1">
    <source>
        <dbReference type="ARBA" id="ARBA00004141"/>
    </source>
</evidence>
<keyword evidence="6 11" id="KW-0812">Transmembrane</keyword>
<reference evidence="15 16" key="1">
    <citation type="submission" date="2019-01" db="EMBL/GenBank/DDBJ databases">
        <title>Agromyces.</title>
        <authorList>
            <person name="Li J."/>
        </authorList>
    </citation>
    <scope>NUCLEOTIDE SEQUENCE [LARGE SCALE GENOMIC DNA]</scope>
    <source>
        <strain evidence="15 16">DSM 23870</strain>
    </source>
</reference>
<name>A0A4Q2ME66_9MICO</name>
<organism evidence="15 16">
    <name type="scientific">Agromyces atrinae</name>
    <dbReference type="NCBI Taxonomy" id="592376"/>
    <lineage>
        <taxon>Bacteria</taxon>
        <taxon>Bacillati</taxon>
        <taxon>Actinomycetota</taxon>
        <taxon>Actinomycetes</taxon>
        <taxon>Micrococcales</taxon>
        <taxon>Microbacteriaceae</taxon>
        <taxon>Agromyces</taxon>
    </lineage>
</organism>
<dbReference type="InterPro" id="IPR013563">
    <property type="entry name" value="Oligopep_ABC_C"/>
</dbReference>
<dbReference type="EMBL" id="SDPM01000002">
    <property type="protein sequence ID" value="RXZ87380.1"/>
    <property type="molecule type" value="Genomic_DNA"/>
</dbReference>
<dbReference type="InterPro" id="IPR017871">
    <property type="entry name" value="ABC_transporter-like_CS"/>
</dbReference>
<dbReference type="RefSeq" id="WP_129172954.1">
    <property type="nucleotide sequence ID" value="NZ_JACCBI010000001.1"/>
</dbReference>
<dbReference type="Gene3D" id="3.40.50.300">
    <property type="entry name" value="P-loop containing nucleotide triphosphate hydrolases"/>
    <property type="match status" value="1"/>
</dbReference>
<keyword evidence="5" id="KW-1003">Cell membrane</keyword>
<keyword evidence="9 11" id="KW-1133">Transmembrane helix</keyword>
<evidence type="ECO:0000256" key="3">
    <source>
        <dbReference type="ARBA" id="ARBA00005417"/>
    </source>
</evidence>
<dbReference type="EMBL" id="JACCBI010000001">
    <property type="protein sequence ID" value="NYD66720.1"/>
    <property type="molecule type" value="Genomic_DNA"/>
</dbReference>
<sequence length="622" mass="65358">MTESLSAPVTIDPTSVPAKGRDALWRRVLKNPMALGALIVLGLVILSAIIGPLLSPWDPNRADVEAVLAPPFGEHLLGADGSGRDVLARLLYGGRTSLVGAAIALVVALAIGIPTGLVAGYYQGWFDTVSNWFANLLMAMPGLIVLLAAISVMGPGIMSLMAIFGVLLSPGVYRLTRSGVLSVRNELYIDAARVSGLTDARILARHVLGVVRAPLVIQGSMMAGIAIVLQAGLEFLGVGDSRTASWGQMLNDAFINIYVSPLAFLWPGLIIGVTVGSLAVFGAALRDVVQGSEAKPRRRSRSASAPASESTTAITVADDPLTDAVATASSDSLLVVDGLRVGYPLPGGGEKIVVDGVSLHVERGEVLGLVGESGSGKSQTAFSILGLLPEGGEVVGGRITFAGETLAGADGGGRDRARRIRTIEKLRGSRIGYIPQEPMSNLDPTFTLGFQLVEPMRRILGLSKADAKKRALALLDRVGIVDPARTFDAYPHEVSGGMAQRVLIAGAVACDPELLIADEPTTALDVTVQAEVLDLLRSLQQERRMGVILVTHNFGVVADICDRVAVMQTGRIVEQNTAERLFDAPRHPYTQALLGATLEDAEPRSGLVARHDAPATSERTEA</sequence>
<evidence type="ECO:0000259" key="12">
    <source>
        <dbReference type="PROSITE" id="PS50893"/>
    </source>
</evidence>
<protein>
    <submittedName>
        <fullName evidence="14">ABC-type dipeptide/oligopeptide/nickel transport system ATPase component/ABC-type dipeptide/oligopeptide/nickel transport system permease subunit</fullName>
    </submittedName>
    <submittedName>
        <fullName evidence="15">Dipeptide/oligopeptide/nickel ABC transporter permease/ATP-binding protein</fullName>
    </submittedName>
</protein>
<keyword evidence="16" id="KW-1185">Reference proteome</keyword>
<dbReference type="PROSITE" id="PS50893">
    <property type="entry name" value="ABC_TRANSPORTER_2"/>
    <property type="match status" value="1"/>
</dbReference>
<evidence type="ECO:0000256" key="7">
    <source>
        <dbReference type="ARBA" id="ARBA00022741"/>
    </source>
</evidence>
<dbReference type="InterPro" id="IPR027417">
    <property type="entry name" value="P-loop_NTPase"/>
</dbReference>
<dbReference type="SUPFAM" id="SSF161098">
    <property type="entry name" value="MetI-like"/>
    <property type="match status" value="1"/>
</dbReference>
<evidence type="ECO:0000256" key="9">
    <source>
        <dbReference type="ARBA" id="ARBA00022989"/>
    </source>
</evidence>
<dbReference type="GO" id="GO:0005886">
    <property type="term" value="C:plasma membrane"/>
    <property type="evidence" value="ECO:0007669"/>
    <property type="project" value="UniProtKB-SubCell"/>
</dbReference>
<reference evidence="14 17" key="2">
    <citation type="submission" date="2020-07" db="EMBL/GenBank/DDBJ databases">
        <title>Sequencing the genomes of 1000 actinobacteria strains.</title>
        <authorList>
            <person name="Klenk H.-P."/>
        </authorList>
    </citation>
    <scope>NUCLEOTIDE SEQUENCE [LARGE SCALE GENOMIC DNA]</scope>
    <source>
        <strain evidence="14 17">DSM 23870</strain>
    </source>
</reference>
<keyword evidence="10 11" id="KW-0472">Membrane</keyword>
<dbReference type="AlphaFoldDB" id="A0A4Q2ME66"/>
<dbReference type="GO" id="GO:0055085">
    <property type="term" value="P:transmembrane transport"/>
    <property type="evidence" value="ECO:0007669"/>
    <property type="project" value="InterPro"/>
</dbReference>
<dbReference type="Proteomes" id="UP000581087">
    <property type="component" value="Unassembled WGS sequence"/>
</dbReference>
<keyword evidence="7" id="KW-0547">Nucleotide-binding</keyword>
<comment type="similarity">
    <text evidence="11">Belongs to the binding-protein-dependent transport system permease family.</text>
</comment>
<dbReference type="SMART" id="SM00382">
    <property type="entry name" value="AAA"/>
    <property type="match status" value="1"/>
</dbReference>
<evidence type="ECO:0000256" key="11">
    <source>
        <dbReference type="RuleBase" id="RU363032"/>
    </source>
</evidence>
<evidence type="ECO:0000256" key="5">
    <source>
        <dbReference type="ARBA" id="ARBA00022475"/>
    </source>
</evidence>
<feature type="transmembrane region" description="Helical" evidence="11">
    <location>
        <begin position="215"/>
        <end position="233"/>
    </location>
</feature>
<evidence type="ECO:0000313" key="15">
    <source>
        <dbReference type="EMBL" id="RXZ87380.1"/>
    </source>
</evidence>
<keyword evidence="8 15" id="KW-0067">ATP-binding</keyword>
<dbReference type="InterPro" id="IPR025966">
    <property type="entry name" value="OppC_N"/>
</dbReference>
<dbReference type="Pfam" id="PF08352">
    <property type="entry name" value="oligo_HPY"/>
    <property type="match status" value="1"/>
</dbReference>
<evidence type="ECO:0000313" key="17">
    <source>
        <dbReference type="Proteomes" id="UP000581087"/>
    </source>
</evidence>
<dbReference type="InterPro" id="IPR003593">
    <property type="entry name" value="AAA+_ATPase"/>
</dbReference>
<feature type="domain" description="ABC transporter" evidence="12">
    <location>
        <begin position="333"/>
        <end position="594"/>
    </location>
</feature>
<feature type="transmembrane region" description="Helical" evidence="11">
    <location>
        <begin position="98"/>
        <end position="122"/>
    </location>
</feature>
<dbReference type="InterPro" id="IPR035906">
    <property type="entry name" value="MetI-like_sf"/>
</dbReference>
<comment type="similarity">
    <text evidence="3">Belongs to the ABC transporter superfamily.</text>
</comment>
<evidence type="ECO:0000256" key="6">
    <source>
        <dbReference type="ARBA" id="ARBA00022692"/>
    </source>
</evidence>
<dbReference type="InterPro" id="IPR050388">
    <property type="entry name" value="ABC_Ni/Peptide_Import"/>
</dbReference>
<gene>
    <name evidence="14" type="ORF">BJ972_001239</name>
    <name evidence="15" type="ORF">ESP50_05535</name>
</gene>
<dbReference type="CDD" id="cd03257">
    <property type="entry name" value="ABC_NikE_OppD_transporters"/>
    <property type="match status" value="1"/>
</dbReference>
<feature type="domain" description="ABC transmembrane type-1" evidence="13">
    <location>
        <begin position="94"/>
        <end position="282"/>
    </location>
</feature>
<dbReference type="PROSITE" id="PS50928">
    <property type="entry name" value="ABC_TM1"/>
    <property type="match status" value="1"/>
</dbReference>
<evidence type="ECO:0000256" key="8">
    <source>
        <dbReference type="ARBA" id="ARBA00022840"/>
    </source>
</evidence>
<dbReference type="Proteomes" id="UP000292686">
    <property type="component" value="Unassembled WGS sequence"/>
</dbReference>
<dbReference type="PANTHER" id="PTHR43297:SF2">
    <property type="entry name" value="DIPEPTIDE TRANSPORT ATP-BINDING PROTEIN DPPD"/>
    <property type="match status" value="1"/>
</dbReference>